<dbReference type="KEGG" id="lalw:BTM29_03515"/>
<dbReference type="EMBL" id="CP019323">
    <property type="protein sequence ID" value="APX71679.1"/>
    <property type="molecule type" value="Genomic_DNA"/>
</dbReference>
<dbReference type="AlphaFoldDB" id="A0A1P8Q1L4"/>
<protein>
    <submittedName>
        <fullName evidence="3">ADP-ribose pyrophosphatase</fullName>
    </submittedName>
</protein>
<dbReference type="InterPro" id="IPR036388">
    <property type="entry name" value="WH-like_DNA-bd_sf"/>
</dbReference>
<organism evidence="3 4">
    <name type="scientific">Companilactobacillus allii</name>
    <dbReference type="NCBI Taxonomy" id="1847728"/>
    <lineage>
        <taxon>Bacteria</taxon>
        <taxon>Bacillati</taxon>
        <taxon>Bacillota</taxon>
        <taxon>Bacilli</taxon>
        <taxon>Lactobacillales</taxon>
        <taxon>Lactobacillaceae</taxon>
        <taxon>Companilactobacillus</taxon>
    </lineage>
</organism>
<dbReference type="PANTHER" id="PTHR43736">
    <property type="entry name" value="ADP-RIBOSE PYROPHOSPHATASE"/>
    <property type="match status" value="1"/>
</dbReference>
<dbReference type="InterPro" id="IPR036390">
    <property type="entry name" value="WH_DNA-bd_sf"/>
</dbReference>
<dbReference type="InterPro" id="IPR054105">
    <property type="entry name" value="WHD_NrtR"/>
</dbReference>
<evidence type="ECO:0000313" key="4">
    <source>
        <dbReference type="Proteomes" id="UP000187499"/>
    </source>
</evidence>
<evidence type="ECO:0000313" key="3">
    <source>
        <dbReference type="EMBL" id="APX71679.1"/>
    </source>
</evidence>
<accession>A0A1P8Q1L4</accession>
<dbReference type="InterPro" id="IPR015797">
    <property type="entry name" value="NUDIX_hydrolase-like_dom_sf"/>
</dbReference>
<evidence type="ECO:0000259" key="2">
    <source>
        <dbReference type="Pfam" id="PF21906"/>
    </source>
</evidence>
<dbReference type="Gene3D" id="3.90.79.10">
    <property type="entry name" value="Nucleoside Triphosphate Pyrophosphohydrolase"/>
    <property type="match status" value="1"/>
</dbReference>
<name>A0A1P8Q1L4_9LACO</name>
<dbReference type="Proteomes" id="UP000187499">
    <property type="component" value="Chromosome"/>
</dbReference>
<dbReference type="OrthoDB" id="9786141at2"/>
<dbReference type="Pfam" id="PF21906">
    <property type="entry name" value="WHD_NrtR"/>
    <property type="match status" value="1"/>
</dbReference>
<proteinExistence type="predicted"/>
<gene>
    <name evidence="3" type="ORF">BTM29_03515</name>
</gene>
<dbReference type="InterPro" id="IPR000086">
    <property type="entry name" value="NUDIX_hydrolase_dom"/>
</dbReference>
<sequence length="242" mass="27811">MINRPLISITNVIWSFDSNSESLVILLLKRSQDPYKGKWGLPMTYLREDESADKASLRLVREKIGVDLPTFNTEQLMTFTNVNRVVGERALSLTYMIYLPNMPELVAGYGADDARWFKVSSGVDNYSLSNGDIKFETLSESISEEDFYMNSKKTMVADHELILRSAFTRIRNRLDYKPTILLVLGSVFTLRLARIIYSIFLRIPVDEIDNSNFRKTHGHMFSDMGYSHKSQSGRPAKIYQLK</sequence>
<dbReference type="Gene3D" id="1.10.10.10">
    <property type="entry name" value="Winged helix-like DNA-binding domain superfamily/Winged helix DNA-binding domain"/>
    <property type="match status" value="1"/>
</dbReference>
<evidence type="ECO:0000259" key="1">
    <source>
        <dbReference type="Pfam" id="PF00293"/>
    </source>
</evidence>
<dbReference type="SUPFAM" id="SSF55811">
    <property type="entry name" value="Nudix"/>
    <property type="match status" value="1"/>
</dbReference>
<dbReference type="Pfam" id="PF00293">
    <property type="entry name" value="NUDIX"/>
    <property type="match status" value="1"/>
</dbReference>
<dbReference type="RefSeq" id="WP_076614183.1">
    <property type="nucleotide sequence ID" value="NZ_CP019323.1"/>
</dbReference>
<dbReference type="PANTHER" id="PTHR43736:SF4">
    <property type="entry name" value="SLR1690 PROTEIN"/>
    <property type="match status" value="1"/>
</dbReference>
<dbReference type="STRING" id="1847728.BTM29_03515"/>
<dbReference type="SUPFAM" id="SSF46785">
    <property type="entry name" value="Winged helix' DNA-binding domain"/>
    <property type="match status" value="1"/>
</dbReference>
<feature type="domain" description="Nudix hydrolase" evidence="1">
    <location>
        <begin position="15"/>
        <end position="120"/>
    </location>
</feature>
<reference evidence="4" key="1">
    <citation type="submission" date="2016-12" db="EMBL/GenBank/DDBJ databases">
        <authorList>
            <person name="Jung M.Y."/>
            <person name="Lee S.H."/>
        </authorList>
    </citation>
    <scope>NUCLEOTIDE SEQUENCE [LARGE SCALE GENOMIC DNA]</scope>
    <source>
        <strain evidence="4">WiKim39</strain>
    </source>
</reference>
<dbReference type="CDD" id="cd18873">
    <property type="entry name" value="NUDIX_NadM_like"/>
    <property type="match status" value="1"/>
</dbReference>
<keyword evidence="4" id="KW-1185">Reference proteome</keyword>
<feature type="domain" description="NrtR DNA-binding winged helix" evidence="2">
    <location>
        <begin position="183"/>
        <end position="241"/>
    </location>
</feature>